<keyword evidence="6" id="KW-1185">Reference proteome</keyword>
<keyword evidence="1 2" id="KW-0597">Phosphoprotein</keyword>
<evidence type="ECO:0000313" key="6">
    <source>
        <dbReference type="Proteomes" id="UP000198775"/>
    </source>
</evidence>
<sequence>MLPFTTSYSEWIGLGETTVLIVDDESAVTDVYAAHLQDEYDVRTAYSGSEALEELDDDVDAVLLDRRMPGMSGDEVLEHIREEGYDCRVAMVTAVDPDFDILDMGFDEYVVKPVSRDDLYDTVEQLLTYSTYDDTFQEYFSLVSKRAALETSKSRSALETNEEYQELTDEIEELEANLDDAVGDLEEDEFGALFRMPEPDLDSMDSPSQP</sequence>
<dbReference type="PANTHER" id="PTHR44591">
    <property type="entry name" value="STRESS RESPONSE REGULATOR PROTEIN 1"/>
    <property type="match status" value="1"/>
</dbReference>
<dbReference type="SUPFAM" id="SSF52172">
    <property type="entry name" value="CheY-like"/>
    <property type="match status" value="1"/>
</dbReference>
<evidence type="ECO:0000259" key="4">
    <source>
        <dbReference type="PROSITE" id="PS50110"/>
    </source>
</evidence>
<proteinExistence type="predicted"/>
<gene>
    <name evidence="5" type="ORF">SAMN05216388_1012118</name>
</gene>
<dbReference type="Pfam" id="PF08663">
    <property type="entry name" value="HalX"/>
    <property type="match status" value="1"/>
</dbReference>
<dbReference type="SMART" id="SM00448">
    <property type="entry name" value="REC"/>
    <property type="match status" value="1"/>
</dbReference>
<feature type="modified residue" description="4-aspartylphosphate" evidence="2">
    <location>
        <position position="65"/>
    </location>
</feature>
<dbReference type="InterPro" id="IPR050595">
    <property type="entry name" value="Bact_response_regulator"/>
</dbReference>
<keyword evidence="3" id="KW-0175">Coiled coil</keyword>
<protein>
    <submittedName>
        <fullName evidence="5">Response regulator receiver domain-containing protein</fullName>
    </submittedName>
</protein>
<feature type="coiled-coil region" evidence="3">
    <location>
        <begin position="157"/>
        <end position="184"/>
    </location>
</feature>
<evidence type="ECO:0000256" key="3">
    <source>
        <dbReference type="SAM" id="Coils"/>
    </source>
</evidence>
<dbReference type="GO" id="GO:0000160">
    <property type="term" value="P:phosphorelay signal transduction system"/>
    <property type="evidence" value="ECO:0007669"/>
    <property type="project" value="InterPro"/>
</dbReference>
<feature type="domain" description="Response regulatory" evidence="4">
    <location>
        <begin position="18"/>
        <end position="127"/>
    </location>
</feature>
<dbReference type="EMBL" id="FOCX01000012">
    <property type="protein sequence ID" value="SEO43826.1"/>
    <property type="molecule type" value="Genomic_DNA"/>
</dbReference>
<dbReference type="InterPro" id="IPR011006">
    <property type="entry name" value="CheY-like_superfamily"/>
</dbReference>
<evidence type="ECO:0000256" key="2">
    <source>
        <dbReference type="PROSITE-ProRule" id="PRU00169"/>
    </source>
</evidence>
<organism evidence="5 6">
    <name type="scientific">Halorientalis persicus</name>
    <dbReference type="NCBI Taxonomy" id="1367881"/>
    <lineage>
        <taxon>Archaea</taxon>
        <taxon>Methanobacteriati</taxon>
        <taxon>Methanobacteriota</taxon>
        <taxon>Stenosarchaea group</taxon>
        <taxon>Halobacteria</taxon>
        <taxon>Halobacteriales</taxon>
        <taxon>Haloarculaceae</taxon>
        <taxon>Halorientalis</taxon>
    </lineage>
</organism>
<dbReference type="AlphaFoldDB" id="A0A1H8PPX4"/>
<evidence type="ECO:0000313" key="5">
    <source>
        <dbReference type="EMBL" id="SEO43826.1"/>
    </source>
</evidence>
<dbReference type="Proteomes" id="UP000198775">
    <property type="component" value="Unassembled WGS sequence"/>
</dbReference>
<name>A0A1H8PPX4_9EURY</name>
<dbReference type="InterPro" id="IPR001789">
    <property type="entry name" value="Sig_transdc_resp-reg_receiver"/>
</dbReference>
<reference evidence="6" key="1">
    <citation type="submission" date="2016-10" db="EMBL/GenBank/DDBJ databases">
        <authorList>
            <person name="Varghese N."/>
            <person name="Submissions S."/>
        </authorList>
    </citation>
    <scope>NUCLEOTIDE SEQUENCE [LARGE SCALE GENOMIC DNA]</scope>
    <source>
        <strain evidence="6">IBRC-M 10043</strain>
    </source>
</reference>
<dbReference type="PROSITE" id="PS50110">
    <property type="entry name" value="RESPONSE_REGULATORY"/>
    <property type="match status" value="1"/>
</dbReference>
<dbReference type="InterPro" id="IPR013971">
    <property type="entry name" value="HalX_domain"/>
</dbReference>
<dbReference type="Gene3D" id="3.40.50.2300">
    <property type="match status" value="1"/>
</dbReference>
<evidence type="ECO:0000256" key="1">
    <source>
        <dbReference type="ARBA" id="ARBA00022553"/>
    </source>
</evidence>
<accession>A0A1H8PPX4</accession>
<dbReference type="Pfam" id="PF00072">
    <property type="entry name" value="Response_reg"/>
    <property type="match status" value="1"/>
</dbReference>
<dbReference type="PANTHER" id="PTHR44591:SF3">
    <property type="entry name" value="RESPONSE REGULATORY DOMAIN-CONTAINING PROTEIN"/>
    <property type="match status" value="1"/>
</dbReference>